<evidence type="ECO:0000313" key="3">
    <source>
        <dbReference type="Proteomes" id="UP001497457"/>
    </source>
</evidence>
<dbReference type="PANTHER" id="PTHR34480:SF11">
    <property type="entry name" value="OS05G0173500 PROTEIN"/>
    <property type="match status" value="1"/>
</dbReference>
<reference evidence="2 3" key="2">
    <citation type="submission" date="2024-10" db="EMBL/GenBank/DDBJ databases">
        <authorList>
            <person name="Ryan C."/>
        </authorList>
    </citation>
    <scope>NUCLEOTIDE SEQUENCE [LARGE SCALE GENOMIC DNA]</scope>
</reference>
<dbReference type="PANTHER" id="PTHR34480">
    <property type="entry name" value="OS01G0967800 PROTEIN-RELATED"/>
    <property type="match status" value="1"/>
</dbReference>
<name>A0ABC8X488_9POAL</name>
<feature type="region of interest" description="Disordered" evidence="1">
    <location>
        <begin position="1"/>
        <end position="56"/>
    </location>
</feature>
<protein>
    <submittedName>
        <fullName evidence="2">Uncharacterized protein</fullName>
    </submittedName>
</protein>
<evidence type="ECO:0000256" key="1">
    <source>
        <dbReference type="SAM" id="MobiDB-lite"/>
    </source>
</evidence>
<proteinExistence type="predicted"/>
<evidence type="ECO:0000313" key="2">
    <source>
        <dbReference type="EMBL" id="CAL4919652.1"/>
    </source>
</evidence>
<feature type="region of interest" description="Disordered" evidence="1">
    <location>
        <begin position="62"/>
        <end position="81"/>
    </location>
</feature>
<dbReference type="Proteomes" id="UP001497457">
    <property type="component" value="Chromosome 13rd"/>
</dbReference>
<keyword evidence="3" id="KW-1185">Reference proteome</keyword>
<sequence length="462" mass="53862">MEDRRSDIKFGSSSCRGSGEASATAGGVGKGKKSRTPSLVLGNDEREASAATDIRSTWTGEKKIKIQDTPTSGGTGKVAMTMDDDSADKIVEEQEQGPDQIEGLDWDQDKLNEKIKCYLQQLKCDLPDNEDFWVHCDDIQRRELNERLALYRIRAYKEEHRKMTDANLKAIYPANFLEDEGYCELYELDFEWYFDPQYCDYARLQDYQRLMLRNNGEYEDWEEYRNACSTLESDQAFVQLWEKLLSNTKLMEFILTNRSYEPLKRESVAFYHALKIAAELSCIYKPLIHFGFTEFIFTVRFDHSWDKYYAGFFGELWKRVAKQKVELLPECAGLMNLRCSFFSIYSSFMCLITKSFLSFNIAQMNFKEALKEVYYEGKYTRGNFEWKYEFESSNPGPLEHLYNTHLNHIDEKAEEGVAYQLIMEAAKKIFPKRKTYYDYAKKKLGIAKEIGLIPLDPCESST</sequence>
<dbReference type="EMBL" id="OZ075123">
    <property type="protein sequence ID" value="CAL4919652.1"/>
    <property type="molecule type" value="Genomic_DNA"/>
</dbReference>
<dbReference type="AlphaFoldDB" id="A0ABC8X488"/>
<organism evidence="2 3">
    <name type="scientific">Urochloa decumbens</name>
    <dbReference type="NCBI Taxonomy" id="240449"/>
    <lineage>
        <taxon>Eukaryota</taxon>
        <taxon>Viridiplantae</taxon>
        <taxon>Streptophyta</taxon>
        <taxon>Embryophyta</taxon>
        <taxon>Tracheophyta</taxon>
        <taxon>Spermatophyta</taxon>
        <taxon>Magnoliopsida</taxon>
        <taxon>Liliopsida</taxon>
        <taxon>Poales</taxon>
        <taxon>Poaceae</taxon>
        <taxon>PACMAD clade</taxon>
        <taxon>Panicoideae</taxon>
        <taxon>Panicodae</taxon>
        <taxon>Paniceae</taxon>
        <taxon>Melinidinae</taxon>
        <taxon>Urochloa</taxon>
    </lineage>
</organism>
<reference evidence="3" key="1">
    <citation type="submission" date="2024-06" db="EMBL/GenBank/DDBJ databases">
        <authorList>
            <person name="Ryan C."/>
        </authorList>
    </citation>
    <scope>NUCLEOTIDE SEQUENCE [LARGE SCALE GENOMIC DNA]</scope>
</reference>
<accession>A0ABC8X488</accession>
<gene>
    <name evidence="2" type="ORF">URODEC1_LOCUS19942</name>
</gene>